<dbReference type="Pfam" id="PF13732">
    <property type="entry name" value="DrrA1-3_C"/>
    <property type="match status" value="1"/>
</dbReference>
<dbReference type="PROSITE" id="PS00211">
    <property type="entry name" value="ABC_TRANSPORTER_1"/>
    <property type="match status" value="1"/>
</dbReference>
<dbReference type="GO" id="GO:0046677">
    <property type="term" value="P:response to antibiotic"/>
    <property type="evidence" value="ECO:0007669"/>
    <property type="project" value="UniProtKB-KW"/>
</dbReference>
<evidence type="ECO:0000256" key="4">
    <source>
        <dbReference type="ARBA" id="ARBA00022840"/>
    </source>
</evidence>
<feature type="region of interest" description="Disordered" evidence="6">
    <location>
        <begin position="308"/>
        <end position="334"/>
    </location>
</feature>
<accession>A0A5B8M3W6</accession>
<comment type="subcellular location">
    <subcellularLocation>
        <location evidence="1">Cell membrane</location>
        <topology evidence="1">Peripheral membrane protein</topology>
    </subcellularLocation>
</comment>
<sequence>MAESAAIAVRDLTKAYTATTGLFGVSLDVSLGSVMALLGPNGAGKTTVVRILSTLVRPDAGSVAIGGVDALSRPDAVQAMIGVANQSAAVDEKLTGRANLAMFARLHRLPRTQARVRAAELLELFDLTEAAGKPVKSYSGGMRRKLDLAVSLIGHPSILFLDEPTTGLDPASRLALWEVIDGLVADGTTVLLTTQYLDEADALARDVTFIDDGRVIARGTPAELKSRIGGRQVDLTPASPDLVAPLARQLAGFEVTSGDRALHVSIGDDVADLRRLLTAVDVSGIALADYSVRTPTLDDVYFHVTGHERPADTTDSSDGSGAATSEAAAKEVAA</sequence>
<dbReference type="PANTHER" id="PTHR42711">
    <property type="entry name" value="ABC TRANSPORTER ATP-BINDING PROTEIN"/>
    <property type="match status" value="1"/>
</dbReference>
<evidence type="ECO:0000259" key="7">
    <source>
        <dbReference type="PROSITE" id="PS50893"/>
    </source>
</evidence>
<dbReference type="KEGG" id="huw:FPZ11_12560"/>
<dbReference type="InterPro" id="IPR027417">
    <property type="entry name" value="P-loop_NTPase"/>
</dbReference>
<dbReference type="Proteomes" id="UP000320216">
    <property type="component" value="Chromosome"/>
</dbReference>
<evidence type="ECO:0000256" key="5">
    <source>
        <dbReference type="ARBA" id="ARBA00023251"/>
    </source>
</evidence>
<dbReference type="InterPro" id="IPR003439">
    <property type="entry name" value="ABC_transporter-like_ATP-bd"/>
</dbReference>
<evidence type="ECO:0000256" key="2">
    <source>
        <dbReference type="ARBA" id="ARBA00022448"/>
    </source>
</evidence>
<feature type="compositionally biased region" description="Low complexity" evidence="6">
    <location>
        <begin position="313"/>
        <end position="334"/>
    </location>
</feature>
<dbReference type="Gene3D" id="3.40.50.300">
    <property type="entry name" value="P-loop containing nucleotide triphosphate hydrolases"/>
    <property type="match status" value="1"/>
</dbReference>
<name>A0A5B8M3W6_9MICO</name>
<keyword evidence="5" id="KW-0046">Antibiotic resistance</keyword>
<dbReference type="InterPro" id="IPR025302">
    <property type="entry name" value="DrrA1/2-like_C"/>
</dbReference>
<protein>
    <submittedName>
        <fullName evidence="8">ATP-binding cassette domain-containing protein</fullName>
    </submittedName>
</protein>
<dbReference type="SUPFAM" id="SSF52540">
    <property type="entry name" value="P-loop containing nucleoside triphosphate hydrolases"/>
    <property type="match status" value="1"/>
</dbReference>
<evidence type="ECO:0000256" key="6">
    <source>
        <dbReference type="SAM" id="MobiDB-lite"/>
    </source>
</evidence>
<dbReference type="InterPro" id="IPR050763">
    <property type="entry name" value="ABC_transporter_ATP-binding"/>
</dbReference>
<dbReference type="OrthoDB" id="9804819at2"/>
<dbReference type="GO" id="GO:0016887">
    <property type="term" value="F:ATP hydrolysis activity"/>
    <property type="evidence" value="ECO:0007669"/>
    <property type="project" value="InterPro"/>
</dbReference>
<dbReference type="PANTHER" id="PTHR42711:SF19">
    <property type="entry name" value="DOXORUBICIN RESISTANCE ATP-BINDING PROTEIN DRRA"/>
    <property type="match status" value="1"/>
</dbReference>
<dbReference type="SMART" id="SM00382">
    <property type="entry name" value="AAA"/>
    <property type="match status" value="1"/>
</dbReference>
<gene>
    <name evidence="8" type="ORF">FPZ11_12560</name>
</gene>
<feature type="domain" description="ABC transporter" evidence="7">
    <location>
        <begin position="7"/>
        <end position="237"/>
    </location>
</feature>
<dbReference type="RefSeq" id="WP_146321398.1">
    <property type="nucleotide sequence ID" value="NZ_CP042305.1"/>
</dbReference>
<keyword evidence="9" id="KW-1185">Reference proteome</keyword>
<dbReference type="GO" id="GO:0005886">
    <property type="term" value="C:plasma membrane"/>
    <property type="evidence" value="ECO:0007669"/>
    <property type="project" value="UniProtKB-SubCell"/>
</dbReference>
<evidence type="ECO:0000313" key="8">
    <source>
        <dbReference type="EMBL" id="QDZ15478.1"/>
    </source>
</evidence>
<dbReference type="Pfam" id="PF00005">
    <property type="entry name" value="ABC_tran"/>
    <property type="match status" value="1"/>
</dbReference>
<evidence type="ECO:0000313" key="9">
    <source>
        <dbReference type="Proteomes" id="UP000320216"/>
    </source>
</evidence>
<evidence type="ECO:0000256" key="3">
    <source>
        <dbReference type="ARBA" id="ARBA00022741"/>
    </source>
</evidence>
<dbReference type="InterPro" id="IPR017871">
    <property type="entry name" value="ABC_transporter-like_CS"/>
</dbReference>
<dbReference type="GO" id="GO:0005524">
    <property type="term" value="F:ATP binding"/>
    <property type="evidence" value="ECO:0007669"/>
    <property type="project" value="UniProtKB-KW"/>
</dbReference>
<keyword evidence="2" id="KW-0813">Transport</keyword>
<dbReference type="InterPro" id="IPR003593">
    <property type="entry name" value="AAA+_ATPase"/>
</dbReference>
<proteinExistence type="predicted"/>
<reference evidence="8 9" key="1">
    <citation type="submission" date="2019-07" db="EMBL/GenBank/DDBJ databases">
        <title>Full genome sequence of Humibacter sp. WJ7-1.</title>
        <authorList>
            <person name="Im W.-T."/>
        </authorList>
    </citation>
    <scope>NUCLEOTIDE SEQUENCE [LARGE SCALE GENOMIC DNA]</scope>
    <source>
        <strain evidence="8 9">WJ7-1</strain>
    </source>
</reference>
<keyword evidence="4 8" id="KW-0067">ATP-binding</keyword>
<evidence type="ECO:0000256" key="1">
    <source>
        <dbReference type="ARBA" id="ARBA00004202"/>
    </source>
</evidence>
<keyword evidence="3" id="KW-0547">Nucleotide-binding</keyword>
<dbReference type="EMBL" id="CP042305">
    <property type="protein sequence ID" value="QDZ15478.1"/>
    <property type="molecule type" value="Genomic_DNA"/>
</dbReference>
<dbReference type="PROSITE" id="PS50893">
    <property type="entry name" value="ABC_TRANSPORTER_2"/>
    <property type="match status" value="1"/>
</dbReference>
<organism evidence="8 9">
    <name type="scientific">Humibacter ginsenosidimutans</name>
    <dbReference type="NCBI Taxonomy" id="2599293"/>
    <lineage>
        <taxon>Bacteria</taxon>
        <taxon>Bacillati</taxon>
        <taxon>Actinomycetota</taxon>
        <taxon>Actinomycetes</taxon>
        <taxon>Micrococcales</taxon>
        <taxon>Microbacteriaceae</taxon>
        <taxon>Humibacter</taxon>
    </lineage>
</organism>
<dbReference type="AlphaFoldDB" id="A0A5B8M3W6"/>